<keyword evidence="1" id="KW-0732">Signal</keyword>
<gene>
    <name evidence="2" type="ordered locus">swp_3186</name>
</gene>
<dbReference type="AlphaFoldDB" id="B8CQ31"/>
<dbReference type="Pfam" id="PF20098">
    <property type="entry name" value="DUF6488"/>
    <property type="match status" value="1"/>
</dbReference>
<feature type="chain" id="PRO_5002869766" description="PepSY domain-containing protein" evidence="1">
    <location>
        <begin position="22"/>
        <end position="119"/>
    </location>
</feature>
<dbReference type="OrthoDB" id="6227953at2"/>
<accession>B8CQ31</accession>
<dbReference type="HOGENOM" id="CLU_166880_0_0_6"/>
<dbReference type="EMBL" id="CP000472">
    <property type="protein sequence ID" value="ACJ29894.1"/>
    <property type="molecule type" value="Genomic_DNA"/>
</dbReference>
<dbReference type="STRING" id="225849.swp_3186"/>
<reference evidence="2 3" key="1">
    <citation type="journal article" date="2008" name="PLoS ONE">
        <title>Environmental adaptation: genomic analysis of the piezotolerant and psychrotolerant deep-sea iron reducing bacterium Shewanella piezotolerans WP3.</title>
        <authorList>
            <person name="Wang F."/>
            <person name="Wang J."/>
            <person name="Jian H."/>
            <person name="Zhang B."/>
            <person name="Li S."/>
            <person name="Wang F."/>
            <person name="Zeng X."/>
            <person name="Gao L."/>
            <person name="Bartlett D.H."/>
            <person name="Yu J."/>
            <person name="Hu S."/>
            <person name="Xiao X."/>
        </authorList>
    </citation>
    <scope>NUCLEOTIDE SEQUENCE [LARGE SCALE GENOMIC DNA]</scope>
    <source>
        <strain evidence="3">WP3 / JCM 13877</strain>
    </source>
</reference>
<proteinExistence type="predicted"/>
<evidence type="ECO:0008006" key="4">
    <source>
        <dbReference type="Google" id="ProtNLM"/>
    </source>
</evidence>
<sequence length="119" mass="12849">MNKLSVLICAGLMALSTQAFAHGDSHSTINADMAIKQAQTSAKMLAVKDHGMSVGKLDDSWSLVATSEFVMAEEVGDGYVIKGYNAKIEQTLYFSVDKSGKVTAVERRDNFKTSHGHAH</sequence>
<evidence type="ECO:0000313" key="2">
    <source>
        <dbReference type="EMBL" id="ACJ29894.1"/>
    </source>
</evidence>
<dbReference type="Proteomes" id="UP000000753">
    <property type="component" value="Chromosome"/>
</dbReference>
<feature type="signal peptide" evidence="1">
    <location>
        <begin position="1"/>
        <end position="21"/>
    </location>
</feature>
<evidence type="ECO:0000313" key="3">
    <source>
        <dbReference type="Proteomes" id="UP000000753"/>
    </source>
</evidence>
<organism evidence="2 3">
    <name type="scientific">Shewanella piezotolerans (strain WP3 / JCM 13877)</name>
    <dbReference type="NCBI Taxonomy" id="225849"/>
    <lineage>
        <taxon>Bacteria</taxon>
        <taxon>Pseudomonadati</taxon>
        <taxon>Pseudomonadota</taxon>
        <taxon>Gammaproteobacteria</taxon>
        <taxon>Alteromonadales</taxon>
        <taxon>Shewanellaceae</taxon>
        <taxon>Shewanella</taxon>
    </lineage>
</organism>
<protein>
    <recommendedName>
        <fullName evidence="4">PepSY domain-containing protein</fullName>
    </recommendedName>
</protein>
<keyword evidence="3" id="KW-1185">Reference proteome</keyword>
<dbReference type="InterPro" id="IPR045503">
    <property type="entry name" value="DUF6488"/>
</dbReference>
<dbReference type="eggNOG" id="ENOG50336EI">
    <property type="taxonomic scope" value="Bacteria"/>
</dbReference>
<evidence type="ECO:0000256" key="1">
    <source>
        <dbReference type="SAM" id="SignalP"/>
    </source>
</evidence>
<dbReference type="RefSeq" id="WP_020913245.1">
    <property type="nucleotide sequence ID" value="NC_011566.1"/>
</dbReference>
<dbReference type="KEGG" id="swp:swp_3186"/>
<name>B8CQ31_SHEPW</name>